<dbReference type="GO" id="GO:0009395">
    <property type="term" value="P:phospholipid catabolic process"/>
    <property type="evidence" value="ECO:0007669"/>
    <property type="project" value="TreeGrafter"/>
</dbReference>
<protein>
    <recommendedName>
        <fullName evidence="4">Phosphoesterase</fullName>
    </recommendedName>
</protein>
<evidence type="ECO:0008006" key="4">
    <source>
        <dbReference type="Google" id="ProtNLM"/>
    </source>
</evidence>
<dbReference type="PANTHER" id="PTHR31956:SF8">
    <property type="entry name" value="ACID PHOSPHATASE PHOA (AFU_ORTHOLOGUE AFUA_1G03570)"/>
    <property type="match status" value="1"/>
</dbReference>
<dbReference type="OrthoDB" id="5135119at2759"/>
<dbReference type="GeneID" id="28831547"/>
<keyword evidence="3" id="KW-1185">Reference proteome</keyword>
<dbReference type="InterPro" id="IPR007312">
    <property type="entry name" value="Phosphoesterase"/>
</dbReference>
<dbReference type="Pfam" id="PF04185">
    <property type="entry name" value="Phosphoesterase"/>
    <property type="match status" value="1"/>
</dbReference>
<evidence type="ECO:0000313" key="3">
    <source>
        <dbReference type="Proteomes" id="UP000070700"/>
    </source>
</evidence>
<dbReference type="EMBL" id="KQ947448">
    <property type="protein sequence ID" value="KUJ06295.1"/>
    <property type="molecule type" value="Genomic_DNA"/>
</dbReference>
<gene>
    <name evidence="2" type="ORF">LY89DRAFT_769550</name>
</gene>
<dbReference type="InParanoid" id="A0A132B1P2"/>
<evidence type="ECO:0000256" key="1">
    <source>
        <dbReference type="ARBA" id="ARBA00022801"/>
    </source>
</evidence>
<organism evidence="2 3">
    <name type="scientific">Mollisia scopiformis</name>
    <name type="common">Conifer needle endophyte fungus</name>
    <name type="synonym">Phialocephala scopiformis</name>
    <dbReference type="NCBI Taxonomy" id="149040"/>
    <lineage>
        <taxon>Eukaryota</taxon>
        <taxon>Fungi</taxon>
        <taxon>Dikarya</taxon>
        <taxon>Ascomycota</taxon>
        <taxon>Pezizomycotina</taxon>
        <taxon>Leotiomycetes</taxon>
        <taxon>Helotiales</taxon>
        <taxon>Mollisiaceae</taxon>
        <taxon>Mollisia</taxon>
    </lineage>
</organism>
<sequence length="369" mass="41637">MDRSIQPTFDPSTYGEYYTWAVNNNTVGINNNTFQTDPLGIPNTPDENTIFPFFVINEGTPKKNIIDDDADRQQPGHRKFKKILHVIFENEVFSWTMGDQRWKLLAKRGRLLTNSHAITHPSLGNYASILAGDYFGIADEDFYNINATTIYDLLDEKSIDYATYAEWYTPLETKRGPNDCNNEMFIGPLDSTNPAWNGPVYRRLDVPPLLITTYTSDYTRCSKIYNATGKFDDDVSSHNLPPYSIYVPDMLYNAHDPESDSDYAHQPTTAGIWFNAWLDIYLDDLKDQGTLVVATFDEATWQNDDDSDPNNKNQIATILFGQGITPNTQDPAYITHYGVLKGTIANFNLGSLGRNDTNATNGNLAVLVN</sequence>
<evidence type="ECO:0000313" key="2">
    <source>
        <dbReference type="EMBL" id="KUJ06295.1"/>
    </source>
</evidence>
<name>A0A132B1P2_MOLSC</name>
<dbReference type="RefSeq" id="XP_018060650.1">
    <property type="nucleotide sequence ID" value="XM_018221821.1"/>
</dbReference>
<dbReference type="AlphaFoldDB" id="A0A132B1P2"/>
<dbReference type="PANTHER" id="PTHR31956">
    <property type="entry name" value="NON-SPECIFIC PHOSPHOLIPASE C4-RELATED"/>
    <property type="match status" value="1"/>
</dbReference>
<dbReference type="GO" id="GO:0016788">
    <property type="term" value="F:hydrolase activity, acting on ester bonds"/>
    <property type="evidence" value="ECO:0007669"/>
    <property type="project" value="InterPro"/>
</dbReference>
<reference evidence="2 3" key="1">
    <citation type="submission" date="2015-10" db="EMBL/GenBank/DDBJ databases">
        <title>Full genome of DAOMC 229536 Phialocephala scopiformis, a fungal endophyte of spruce producing the potent anti-insectan compound rugulosin.</title>
        <authorList>
            <consortium name="DOE Joint Genome Institute"/>
            <person name="Walker A.K."/>
            <person name="Frasz S.L."/>
            <person name="Seifert K.A."/>
            <person name="Miller J.D."/>
            <person name="Mondo S.J."/>
            <person name="Labutti K."/>
            <person name="Lipzen A."/>
            <person name="Dockter R."/>
            <person name="Kennedy M."/>
            <person name="Grigoriev I.V."/>
            <person name="Spatafora J.W."/>
        </authorList>
    </citation>
    <scope>NUCLEOTIDE SEQUENCE [LARGE SCALE GENOMIC DNA]</scope>
    <source>
        <strain evidence="2 3">CBS 120377</strain>
    </source>
</reference>
<dbReference type="KEGG" id="psco:LY89DRAFT_769550"/>
<keyword evidence="1" id="KW-0378">Hydrolase</keyword>
<dbReference type="Proteomes" id="UP000070700">
    <property type="component" value="Unassembled WGS sequence"/>
</dbReference>
<proteinExistence type="predicted"/>
<accession>A0A132B1P2</accession>